<name>A0ACB6QHK2_9PLEO</name>
<protein>
    <submittedName>
        <fullName evidence="1">Uncharacterized protein</fullName>
    </submittedName>
</protein>
<organism evidence="1 2">
    <name type="scientific">Lindgomyces ingoldianus</name>
    <dbReference type="NCBI Taxonomy" id="673940"/>
    <lineage>
        <taxon>Eukaryota</taxon>
        <taxon>Fungi</taxon>
        <taxon>Dikarya</taxon>
        <taxon>Ascomycota</taxon>
        <taxon>Pezizomycotina</taxon>
        <taxon>Dothideomycetes</taxon>
        <taxon>Pleosporomycetidae</taxon>
        <taxon>Pleosporales</taxon>
        <taxon>Lindgomycetaceae</taxon>
        <taxon>Lindgomyces</taxon>
    </lineage>
</organism>
<comment type="caution">
    <text evidence="1">The sequence shown here is derived from an EMBL/GenBank/DDBJ whole genome shotgun (WGS) entry which is preliminary data.</text>
</comment>
<feature type="non-terminal residue" evidence="1">
    <location>
        <position position="1446"/>
    </location>
</feature>
<proteinExistence type="predicted"/>
<gene>
    <name evidence="1" type="ORF">BDR25DRAFT_154377</name>
</gene>
<reference evidence="1" key="1">
    <citation type="journal article" date="2020" name="Stud. Mycol.">
        <title>101 Dothideomycetes genomes: a test case for predicting lifestyles and emergence of pathogens.</title>
        <authorList>
            <person name="Haridas S."/>
            <person name="Albert R."/>
            <person name="Binder M."/>
            <person name="Bloem J."/>
            <person name="Labutti K."/>
            <person name="Salamov A."/>
            <person name="Andreopoulos B."/>
            <person name="Baker S."/>
            <person name="Barry K."/>
            <person name="Bills G."/>
            <person name="Bluhm B."/>
            <person name="Cannon C."/>
            <person name="Castanera R."/>
            <person name="Culley D."/>
            <person name="Daum C."/>
            <person name="Ezra D."/>
            <person name="Gonzalez J."/>
            <person name="Henrissat B."/>
            <person name="Kuo A."/>
            <person name="Liang C."/>
            <person name="Lipzen A."/>
            <person name="Lutzoni F."/>
            <person name="Magnuson J."/>
            <person name="Mondo S."/>
            <person name="Nolan M."/>
            <person name="Ohm R."/>
            <person name="Pangilinan J."/>
            <person name="Park H.-J."/>
            <person name="Ramirez L."/>
            <person name="Alfaro M."/>
            <person name="Sun H."/>
            <person name="Tritt A."/>
            <person name="Yoshinaga Y."/>
            <person name="Zwiers L.-H."/>
            <person name="Turgeon B."/>
            <person name="Goodwin S."/>
            <person name="Spatafora J."/>
            <person name="Crous P."/>
            <person name="Grigoriev I."/>
        </authorList>
    </citation>
    <scope>NUCLEOTIDE SEQUENCE</scope>
    <source>
        <strain evidence="1">ATCC 200398</strain>
    </source>
</reference>
<evidence type="ECO:0000313" key="2">
    <source>
        <dbReference type="Proteomes" id="UP000799755"/>
    </source>
</evidence>
<sequence>LIPCALDAFVLTEHCCDADNNYKIAPITQPNYTFLRLHDKLLENDVLDHIDLHSVTPADLNSRITNLGNGERKESRLGVYLHWTIPQFYRMGSSGAGGATDHKQNTPAAQAERKRQQGFPSRSGDKPSSGASPDTTAPDFRPLPNRWLVTRRIDKGSLGKEGVDYPNGLDIKDFESWVVESDALSNIDEIGEQYGLDFDIEAQRSPFLSAISMTPDNTAIIDSQAEVFIGKKTKALDWDSKVADGSPHVDLQVLSSSNPLFVDFTHHNMNVFSIVDNFEYTVSSGGKASKVYLKKATADYSIIGWHSTADSDPLTTYQTEDRESVPTHSERLSDCRMRVKTIPDDVQAWLDSKTPAPSRVLCHCSKYGVVFDRATPKPANTVLANAAGAAMLHKQPISIGVTPIDGLLAFCNAHKDAKDDKMQDVYQTLLRIQFLLQETEDDDLDGLQAAADENYQQSFQKIDSGTQWYFKQQTDPNQKPAEASLTQIKDLRTLNRTQAVVDNLSRECTKKQWYLFASWWNYVSGFIEDSKGDRYRKSISDWMGRLKQLNQWKDMEGGWNKQIDSLKASLSDPTRGTPDRFFQKKDPTILFGNISRGWDEDFAEKVPVRLHSQVVTANPPKYKSVTTGWDRSSAYFLSIIQKIPKDLQVGVSALLDEFRELNPLNDANTKAVDAPRVIPWYHDESQRIDENNIITEETRGRDRWQNTQPWRPLFLEWEANYYHVPFEKWSLIEHDRYSNWGAKVVHYGPNVDLSKPENQTTDVRHVSGRSYLTPQTASTLKTTLTQIFANTNPNELEDPKKYNLPAEAQEKLLKLISGLEVVSTPLTGLTSHLLTLCEGTHLKPLVRRPNETPLPIVTAQKAITPALKNSDNTMAVDPAALLVAMDSETTLTPYGDIAVNTPSPPMKPVTHGQMMFTKLNIIDKFGQVVCAIDPGPRRPGPIPTITPCISDSYFPGTVDGADPKLPSTRANTVIPQSTNDACPLISLPPSINQPARLNAHFVMKDKDTGVWRKATDWDLDPGPVIGWMVVNYANQGLQLFFPNGTFYREVRLGGRHKTSGGFKFLPFDPPIDKTGAGAATELDNILTLLTERNDPSYLRGFFDMINQSIDDNQAHAPKSYATYSSAIVGKPLAIVNAGWSMELSAEENQNWSTFYQDFVDKSPQKPAPTRTLLDGTNQRKQGDLLGYTFPVKFGDKERTFDGLVGYYPSIRTSTEIDYKHIYTYFTDTLNAKNPGKDPRIPISPSNFPKFTPYWIPPSDPIKPAPSHDPYLQVLTLIMDPFLPVHAYSAVLPNKSLKLPAYTVERALSRISAFWQTGPLLSSLDVLPYNSSPEAALDANYIDKLLPPAPGTSDPNTPALPLVHLPLSPPAATQGGGGAQYRYLQPYFVKNKEWKEGMDVDLKMQTRFNAYAIDGNAAAGSEAVEAKLGRGPYTAVEGYLQVVKRIV</sequence>
<feature type="non-terminal residue" evidence="1">
    <location>
        <position position="1"/>
    </location>
</feature>
<accession>A0ACB6QHK2</accession>
<dbReference type="EMBL" id="MU003528">
    <property type="protein sequence ID" value="KAF2465822.1"/>
    <property type="molecule type" value="Genomic_DNA"/>
</dbReference>
<keyword evidence="2" id="KW-1185">Reference proteome</keyword>
<evidence type="ECO:0000313" key="1">
    <source>
        <dbReference type="EMBL" id="KAF2465822.1"/>
    </source>
</evidence>
<dbReference type="Proteomes" id="UP000799755">
    <property type="component" value="Unassembled WGS sequence"/>
</dbReference>